<comment type="similarity">
    <text evidence="6">Belongs to the MoaC family.</text>
</comment>
<comment type="function">
    <text evidence="6">Catalyzes the conversion of (8S)-3',8-cyclo-7,8-dihydroguanosine 5'-triphosphate to cyclic pyranopterin monophosphate (cPMP).</text>
</comment>
<keyword evidence="4 6" id="KW-0501">Molybdenum cofactor biosynthesis</keyword>
<dbReference type="PANTHER" id="PTHR22960:SF29">
    <property type="entry name" value="CYCLIC PYRANOPTERIN MONOPHOSPHATE SYNTHASE"/>
    <property type="match status" value="1"/>
</dbReference>
<comment type="catalytic activity">
    <reaction evidence="1 6">
        <text>(8S)-3',8-cyclo-7,8-dihydroguanosine 5'-triphosphate = cyclic pyranopterin phosphate + diphosphate</text>
        <dbReference type="Rhea" id="RHEA:49580"/>
        <dbReference type="ChEBI" id="CHEBI:33019"/>
        <dbReference type="ChEBI" id="CHEBI:59648"/>
        <dbReference type="ChEBI" id="CHEBI:131766"/>
        <dbReference type="EC" id="4.6.1.17"/>
    </reaction>
</comment>
<dbReference type="NCBIfam" id="TIGR00581">
    <property type="entry name" value="moaC"/>
    <property type="match status" value="1"/>
</dbReference>
<dbReference type="Proteomes" id="UP000078148">
    <property type="component" value="Chromosome"/>
</dbReference>
<dbReference type="UniPathway" id="UPA00344"/>
<reference evidence="8 9" key="2">
    <citation type="journal article" date="2016" name="Int. J. Syst. Evol. Microbiol.">
        <title>Paenibacillus bovis sp. nov., isolated from raw yak (Bos grunniens) milk.</title>
        <authorList>
            <person name="Gao C."/>
            <person name="Han J."/>
            <person name="Liu Z."/>
            <person name="Xu X."/>
            <person name="Hang F."/>
            <person name="Wu Z."/>
        </authorList>
    </citation>
    <scope>NUCLEOTIDE SEQUENCE [LARGE SCALE GENOMIC DNA]</scope>
    <source>
        <strain evidence="8 9">BD3526</strain>
    </source>
</reference>
<dbReference type="OrthoDB" id="9794429at2"/>
<dbReference type="EMBL" id="CP013023">
    <property type="protein sequence ID" value="ANF96004.1"/>
    <property type="molecule type" value="Genomic_DNA"/>
</dbReference>
<dbReference type="SUPFAM" id="SSF55040">
    <property type="entry name" value="Molybdenum cofactor biosynthesis protein C, MoaC"/>
    <property type="match status" value="1"/>
</dbReference>
<dbReference type="InterPro" id="IPR036522">
    <property type="entry name" value="MoaC_sf"/>
</dbReference>
<dbReference type="InterPro" id="IPR050105">
    <property type="entry name" value="MoCo_biosynth_MoaA/MoaC"/>
</dbReference>
<protein>
    <recommendedName>
        <fullName evidence="3 6">Cyclic pyranopterin monophosphate synthase</fullName>
        <ecNumber evidence="3 6">4.6.1.17</ecNumber>
    </recommendedName>
    <alternativeName>
        <fullName evidence="6">Molybdenum cofactor biosynthesis protein C</fullName>
    </alternativeName>
</protein>
<dbReference type="PANTHER" id="PTHR22960">
    <property type="entry name" value="MOLYBDOPTERIN COFACTOR SYNTHESIS PROTEIN A"/>
    <property type="match status" value="1"/>
</dbReference>
<gene>
    <name evidence="6" type="primary">moaC</name>
    <name evidence="8" type="ORF">AR543_08285</name>
</gene>
<dbReference type="GO" id="GO:0006777">
    <property type="term" value="P:Mo-molybdopterin cofactor biosynthetic process"/>
    <property type="evidence" value="ECO:0007669"/>
    <property type="project" value="UniProtKB-UniRule"/>
</dbReference>
<evidence type="ECO:0000256" key="1">
    <source>
        <dbReference type="ARBA" id="ARBA00001637"/>
    </source>
</evidence>
<dbReference type="HAMAP" id="MF_01224_B">
    <property type="entry name" value="MoaC_B"/>
    <property type="match status" value="1"/>
</dbReference>
<dbReference type="InterPro" id="IPR047594">
    <property type="entry name" value="MoaC_bact/euk"/>
</dbReference>
<keyword evidence="9" id="KW-1185">Reference proteome</keyword>
<dbReference type="Gene3D" id="3.30.70.640">
    <property type="entry name" value="Molybdopterin cofactor biosynthesis C (MoaC) domain"/>
    <property type="match status" value="1"/>
</dbReference>
<dbReference type="Pfam" id="PF01967">
    <property type="entry name" value="MoaC"/>
    <property type="match status" value="1"/>
</dbReference>
<accession>A0A172ZEC6</accession>
<dbReference type="GO" id="GO:0061799">
    <property type="term" value="F:cyclic pyranopterin monophosphate synthase activity"/>
    <property type="evidence" value="ECO:0007669"/>
    <property type="project" value="UniProtKB-UniRule"/>
</dbReference>
<evidence type="ECO:0000256" key="2">
    <source>
        <dbReference type="ARBA" id="ARBA00005046"/>
    </source>
</evidence>
<keyword evidence="5 6" id="KW-0456">Lyase</keyword>
<dbReference type="STRING" id="1616788.AR543_08285"/>
<dbReference type="RefSeq" id="WP_060533467.1">
    <property type="nucleotide sequence ID" value="NZ_CP013023.1"/>
</dbReference>
<evidence type="ECO:0000256" key="3">
    <source>
        <dbReference type="ARBA" id="ARBA00012575"/>
    </source>
</evidence>
<organism evidence="8 9">
    <name type="scientific">Paenibacillus bovis</name>
    <dbReference type="NCBI Taxonomy" id="1616788"/>
    <lineage>
        <taxon>Bacteria</taxon>
        <taxon>Bacillati</taxon>
        <taxon>Bacillota</taxon>
        <taxon>Bacilli</taxon>
        <taxon>Bacillales</taxon>
        <taxon>Paenibacillaceae</taxon>
        <taxon>Paenibacillus</taxon>
    </lineage>
</organism>
<comment type="subunit">
    <text evidence="6">Homohexamer; trimer of dimers.</text>
</comment>
<evidence type="ECO:0000259" key="7">
    <source>
        <dbReference type="Pfam" id="PF01967"/>
    </source>
</evidence>
<dbReference type="InterPro" id="IPR002820">
    <property type="entry name" value="Mopterin_CF_biosynth-C_dom"/>
</dbReference>
<name>A0A172ZEC6_9BACL</name>
<comment type="pathway">
    <text evidence="2 6">Cofactor biosynthesis; molybdopterin biosynthesis.</text>
</comment>
<dbReference type="InterPro" id="IPR023045">
    <property type="entry name" value="MoaC"/>
</dbReference>
<evidence type="ECO:0000313" key="8">
    <source>
        <dbReference type="EMBL" id="ANF96004.1"/>
    </source>
</evidence>
<dbReference type="NCBIfam" id="NF006870">
    <property type="entry name" value="PRK09364.1"/>
    <property type="match status" value="1"/>
</dbReference>
<evidence type="ECO:0000313" key="9">
    <source>
        <dbReference type="Proteomes" id="UP000078148"/>
    </source>
</evidence>
<reference evidence="9" key="1">
    <citation type="submission" date="2015-10" db="EMBL/GenBank/DDBJ databases">
        <title>Genome of Paenibacillus bovis sp. nov.</title>
        <authorList>
            <person name="Wu Z."/>
            <person name="Gao C."/>
            <person name="Liu Z."/>
            <person name="Zheng H."/>
        </authorList>
    </citation>
    <scope>NUCLEOTIDE SEQUENCE [LARGE SCALE GENOMIC DNA]</scope>
    <source>
        <strain evidence="9">BD3526</strain>
    </source>
</reference>
<sequence>MSHQENKEYEGLPVSSGKLTHFNEQGRARMVDISGKESSVRKAVASTRVIMKPDTLAAIKAGQIGKGDVLAVAQVAGIQAAKRTSDWIPMCHPLPLTGINVTFEDNGRDELHIEVEVKTEGKTGVEMEALTAASAVALTVYDMCKALQKDMIIGPTLLLSKSGGKSGDYTIDS</sequence>
<dbReference type="EC" id="4.6.1.17" evidence="3 6"/>
<feature type="binding site" evidence="6">
    <location>
        <begin position="90"/>
        <end position="92"/>
    </location>
    <ligand>
        <name>substrate</name>
    </ligand>
</feature>
<feature type="binding site" evidence="6">
    <location>
        <begin position="127"/>
        <end position="128"/>
    </location>
    <ligand>
        <name>substrate</name>
    </ligand>
</feature>
<evidence type="ECO:0000256" key="5">
    <source>
        <dbReference type="ARBA" id="ARBA00023239"/>
    </source>
</evidence>
<evidence type="ECO:0000256" key="6">
    <source>
        <dbReference type="HAMAP-Rule" id="MF_01224"/>
    </source>
</evidence>
<dbReference type="KEGG" id="pbv:AR543_08285"/>
<feature type="active site" evidence="6">
    <location>
        <position position="142"/>
    </location>
</feature>
<proteinExistence type="inferred from homology"/>
<dbReference type="CDD" id="cd01420">
    <property type="entry name" value="MoaC_PE"/>
    <property type="match status" value="1"/>
</dbReference>
<dbReference type="AlphaFoldDB" id="A0A172ZEC6"/>
<evidence type="ECO:0000256" key="4">
    <source>
        <dbReference type="ARBA" id="ARBA00023150"/>
    </source>
</evidence>
<feature type="domain" description="Molybdopterin cofactor biosynthesis C (MoaC)" evidence="7">
    <location>
        <begin position="30"/>
        <end position="164"/>
    </location>
</feature>